<feature type="transmembrane region" description="Helical" evidence="6">
    <location>
        <begin position="60"/>
        <end position="82"/>
    </location>
</feature>
<reference evidence="7" key="1">
    <citation type="submission" date="2023-03" db="EMBL/GenBank/DDBJ databases">
        <title>Massive genome expansion in bonnet fungi (Mycena s.s.) driven by repeated elements and novel gene families across ecological guilds.</title>
        <authorList>
            <consortium name="Lawrence Berkeley National Laboratory"/>
            <person name="Harder C.B."/>
            <person name="Miyauchi S."/>
            <person name="Viragh M."/>
            <person name="Kuo A."/>
            <person name="Thoen E."/>
            <person name="Andreopoulos B."/>
            <person name="Lu D."/>
            <person name="Skrede I."/>
            <person name="Drula E."/>
            <person name="Henrissat B."/>
            <person name="Morin E."/>
            <person name="Kohler A."/>
            <person name="Barry K."/>
            <person name="LaButti K."/>
            <person name="Morin E."/>
            <person name="Salamov A."/>
            <person name="Lipzen A."/>
            <person name="Mereny Z."/>
            <person name="Hegedus B."/>
            <person name="Baldrian P."/>
            <person name="Stursova M."/>
            <person name="Weitz H."/>
            <person name="Taylor A."/>
            <person name="Grigoriev I.V."/>
            <person name="Nagy L.G."/>
            <person name="Martin F."/>
            <person name="Kauserud H."/>
        </authorList>
    </citation>
    <scope>NUCLEOTIDE SEQUENCE</scope>
    <source>
        <strain evidence="7">CBHHK200</strain>
    </source>
</reference>
<feature type="compositionally biased region" description="Polar residues" evidence="5">
    <location>
        <begin position="151"/>
        <end position="162"/>
    </location>
</feature>
<sequence length="341" mass="35775">MSSSSTILTGPSTTISPFTSVGTSDGQTFTTIVQITSTIAAGSTVVASPSTRTRASHTGAIVGGVIGGLAFLVIVAGVLFWVRRRSRYKSEFDGNFDPARVNGTRPVSLGPGMVQTHATGGTLPRMDIEDDDDGISGRPLAERIVTPFIYTPTTSGYGPSTRSQSPPVPSASPPPMSQYSQSQYSQDQPTLSSTGGYYTAVPQQTEAVGGYYPPAPSSSSSGNQYNPRSAKEREAGGARRSGAFAVSNPTHEPDSRGLSGGYDEQYQAYLRGGPQGRRGSQSEYNDPSSYPPLSPIGSSSGQRASGVLVHQDGGRVEHETVHEEADEIPPTYDSLPSGEQK</sequence>
<evidence type="ECO:0000256" key="5">
    <source>
        <dbReference type="SAM" id="MobiDB-lite"/>
    </source>
</evidence>
<keyword evidence="8" id="KW-1185">Reference proteome</keyword>
<dbReference type="Gene3D" id="1.20.5.510">
    <property type="entry name" value="Single helix bin"/>
    <property type="match status" value="1"/>
</dbReference>
<feature type="region of interest" description="Disordered" evidence="5">
    <location>
        <begin position="151"/>
        <end position="341"/>
    </location>
</feature>
<dbReference type="EMBL" id="JARJCM010000022">
    <property type="protein sequence ID" value="KAJ7040398.1"/>
    <property type="molecule type" value="Genomic_DNA"/>
</dbReference>
<feature type="region of interest" description="Disordered" evidence="5">
    <location>
        <begin position="119"/>
        <end position="138"/>
    </location>
</feature>
<keyword evidence="2 6" id="KW-0812">Transmembrane</keyword>
<protein>
    <recommendedName>
        <fullName evidence="9">Transmembrane protein</fullName>
    </recommendedName>
</protein>
<accession>A0AAD6T9Q8</accession>
<evidence type="ECO:0000256" key="2">
    <source>
        <dbReference type="ARBA" id="ARBA00022692"/>
    </source>
</evidence>
<dbReference type="GO" id="GO:0071944">
    <property type="term" value="C:cell periphery"/>
    <property type="evidence" value="ECO:0007669"/>
    <property type="project" value="UniProtKB-ARBA"/>
</dbReference>
<comment type="subcellular location">
    <subcellularLocation>
        <location evidence="1">Membrane</location>
        <topology evidence="1">Single-pass membrane protein</topology>
    </subcellularLocation>
</comment>
<feature type="compositionally biased region" description="Pro residues" evidence="5">
    <location>
        <begin position="166"/>
        <end position="176"/>
    </location>
</feature>
<dbReference type="Proteomes" id="UP001218188">
    <property type="component" value="Unassembled WGS sequence"/>
</dbReference>
<comment type="caution">
    <text evidence="7">The sequence shown here is derived from an EMBL/GenBank/DDBJ whole genome shotgun (WGS) entry which is preliminary data.</text>
</comment>
<evidence type="ECO:0008006" key="9">
    <source>
        <dbReference type="Google" id="ProtNLM"/>
    </source>
</evidence>
<keyword evidence="4 6" id="KW-0472">Membrane</keyword>
<evidence type="ECO:0000256" key="4">
    <source>
        <dbReference type="ARBA" id="ARBA00023136"/>
    </source>
</evidence>
<dbReference type="AlphaFoldDB" id="A0AAD6T9Q8"/>
<evidence type="ECO:0000256" key="1">
    <source>
        <dbReference type="ARBA" id="ARBA00004167"/>
    </source>
</evidence>
<dbReference type="GO" id="GO:0016020">
    <property type="term" value="C:membrane"/>
    <property type="evidence" value="ECO:0007669"/>
    <property type="project" value="UniProtKB-SubCell"/>
</dbReference>
<dbReference type="InterPro" id="IPR051694">
    <property type="entry name" value="Immunoregulatory_rcpt-like"/>
</dbReference>
<organism evidence="7 8">
    <name type="scientific">Mycena alexandri</name>
    <dbReference type="NCBI Taxonomy" id="1745969"/>
    <lineage>
        <taxon>Eukaryota</taxon>
        <taxon>Fungi</taxon>
        <taxon>Dikarya</taxon>
        <taxon>Basidiomycota</taxon>
        <taxon>Agaricomycotina</taxon>
        <taxon>Agaricomycetes</taxon>
        <taxon>Agaricomycetidae</taxon>
        <taxon>Agaricales</taxon>
        <taxon>Marasmiineae</taxon>
        <taxon>Mycenaceae</taxon>
        <taxon>Mycena</taxon>
    </lineage>
</organism>
<dbReference type="PANTHER" id="PTHR15549">
    <property type="entry name" value="PAIRED IMMUNOGLOBULIN-LIKE TYPE 2 RECEPTOR"/>
    <property type="match status" value="1"/>
</dbReference>
<feature type="compositionally biased region" description="Low complexity" evidence="5">
    <location>
        <begin position="209"/>
        <end position="222"/>
    </location>
</feature>
<gene>
    <name evidence="7" type="ORF">C8F04DRAFT_255527</name>
</gene>
<evidence type="ECO:0000256" key="6">
    <source>
        <dbReference type="SAM" id="Phobius"/>
    </source>
</evidence>
<evidence type="ECO:0000256" key="3">
    <source>
        <dbReference type="ARBA" id="ARBA00022989"/>
    </source>
</evidence>
<evidence type="ECO:0000313" key="8">
    <source>
        <dbReference type="Proteomes" id="UP001218188"/>
    </source>
</evidence>
<name>A0AAD6T9Q8_9AGAR</name>
<feature type="compositionally biased region" description="Polar residues" evidence="5">
    <location>
        <begin position="190"/>
        <end position="206"/>
    </location>
</feature>
<feature type="compositionally biased region" description="Low complexity" evidence="5">
    <location>
        <begin position="177"/>
        <end position="189"/>
    </location>
</feature>
<keyword evidence="3 6" id="KW-1133">Transmembrane helix</keyword>
<feature type="compositionally biased region" description="Basic and acidic residues" evidence="5">
    <location>
        <begin position="312"/>
        <end position="323"/>
    </location>
</feature>
<evidence type="ECO:0000313" key="7">
    <source>
        <dbReference type="EMBL" id="KAJ7040398.1"/>
    </source>
</evidence>
<proteinExistence type="predicted"/>